<keyword evidence="3" id="KW-0119">Carbohydrate metabolism</keyword>
<feature type="signal peptide" evidence="7">
    <location>
        <begin position="1"/>
        <end position="27"/>
    </location>
</feature>
<dbReference type="RefSeq" id="WP_258818559.1">
    <property type="nucleotide sequence ID" value="NZ_JANUGW010000017.1"/>
</dbReference>
<dbReference type="InterPro" id="IPR015943">
    <property type="entry name" value="WD40/YVTN_repeat-like_dom_sf"/>
</dbReference>
<name>A0ABT1ZVP9_9BURK</name>
<sequence>MKLLASTGVTMALLAAFGTATMSDAAAAPTYTWSNVKIGGSGYVDGMLAHPGQKGLFYAKTDVGGAYRYDAATSTWIALNDWLPPSLGYAMGVDTIAIDPNNTSKFYMIGGGGYGDGSQKGIFMASNDQGRTFTTLALPFSTGGNEYGRQVGERLQVDPNNGNILFYGTGNSTANASTNGIWKSTDGGAHWSRLPNFNVLTSDGTGAGVAFIAFHKGSGTNGNATPILYAGVNTQSAANARNTIYKSSDGGNSWTPLWSSAGTGLFPQRGQIGPDGYLYVTFSRAATWQGNNYGPGGLVDGEVWKINVQSGQDQWTSITPPGAASPKPYGFAGLSVDPWRPGWLTVNTIDWYAWNGAQVETMYRTTDGGATWTDILPHASFDTSAAPWNATNGPVTDFGNWGGSLLDPYDVNHAFVSFGGGIWETKNLTAASTNWAYGENGVEETAILDLKSPVPNVWNAYPVLSGAGDICGFVHYDVKTAPPNTFTGPSCKDTDSLDYARTDSRLVVRVGNGGSSALGAVSYNGGYSWNAFGSNGPSTQGGGYVAISTDTSTNPATTSIIWSTWDAPTVRSTDMGNSWQTIGVPQSALITADGADPTVFYAYDRQPGILYLSNNRGASWWTANSSTSTNGIPTWSDKLVTPVGVAGDVWLVNWQGLYHNRDWGRGAWTKLANVSAAKGLGFGKAAAGATYPAMYLSGTVGGVQGIFRSTDMGANWIRIDDAQHQYGASSVITGDPKVFGTVYIGARGLVVGTSTQ</sequence>
<evidence type="ECO:0000256" key="7">
    <source>
        <dbReference type="SAM" id="SignalP"/>
    </source>
</evidence>
<dbReference type="EMBL" id="JANUGW010000017">
    <property type="protein sequence ID" value="MCS0583998.1"/>
    <property type="molecule type" value="Genomic_DNA"/>
</dbReference>
<feature type="chain" id="PRO_5047136116" description="Xyloglucanase" evidence="7">
    <location>
        <begin position="28"/>
        <end position="756"/>
    </location>
</feature>
<comment type="similarity">
    <text evidence="6">Belongs to the glycosyl hydrolase 74 family.</text>
</comment>
<dbReference type="Proteomes" id="UP001204151">
    <property type="component" value="Unassembled WGS sequence"/>
</dbReference>
<dbReference type="PANTHER" id="PTHR43739:SF2">
    <property type="entry name" value="OLIGOXYLOGLUCAN-REDUCING END-SPECIFIC XYLOGLUCANASE-RELATED"/>
    <property type="match status" value="1"/>
</dbReference>
<keyword evidence="9" id="KW-1185">Reference proteome</keyword>
<evidence type="ECO:0000256" key="3">
    <source>
        <dbReference type="ARBA" id="ARBA00023277"/>
    </source>
</evidence>
<keyword evidence="1 7" id="KW-0732">Signal</keyword>
<proteinExistence type="inferred from homology"/>
<keyword evidence="4" id="KW-0326">Glycosidase</keyword>
<evidence type="ECO:0008006" key="10">
    <source>
        <dbReference type="Google" id="ProtNLM"/>
    </source>
</evidence>
<comment type="caution">
    <text evidence="8">The sequence shown here is derived from an EMBL/GenBank/DDBJ whole genome shotgun (WGS) entry which is preliminary data.</text>
</comment>
<reference evidence="8 9" key="1">
    <citation type="submission" date="2022-08" db="EMBL/GenBank/DDBJ databases">
        <title>Reclassification of Massilia species as members of the genera Telluria, Duganella, Pseudoduganella, Mokoshia gen. nov. and Zemynaea gen. nov. using orthogonal and non-orthogonal genome-based approaches.</title>
        <authorList>
            <person name="Bowman J.P."/>
        </authorList>
    </citation>
    <scope>NUCLEOTIDE SEQUENCE [LARGE SCALE GENOMIC DNA]</scope>
    <source>
        <strain evidence="8 9">JCM 31316</strain>
    </source>
</reference>
<organism evidence="8 9">
    <name type="scientific">Massilia pinisoli</name>
    <dbReference type="NCBI Taxonomy" id="1772194"/>
    <lineage>
        <taxon>Bacteria</taxon>
        <taxon>Pseudomonadati</taxon>
        <taxon>Pseudomonadota</taxon>
        <taxon>Betaproteobacteria</taxon>
        <taxon>Burkholderiales</taxon>
        <taxon>Oxalobacteraceae</taxon>
        <taxon>Telluria group</taxon>
        <taxon>Massilia</taxon>
    </lineage>
</organism>
<keyword evidence="2" id="KW-0378">Hydrolase</keyword>
<evidence type="ECO:0000256" key="2">
    <source>
        <dbReference type="ARBA" id="ARBA00022801"/>
    </source>
</evidence>
<dbReference type="CDD" id="cd15482">
    <property type="entry name" value="Sialidase_non-viral"/>
    <property type="match status" value="1"/>
</dbReference>
<evidence type="ECO:0000256" key="1">
    <source>
        <dbReference type="ARBA" id="ARBA00022729"/>
    </source>
</evidence>
<accession>A0ABT1ZVP9</accession>
<dbReference type="InterPro" id="IPR052025">
    <property type="entry name" value="Xyloglucanase_GH74"/>
</dbReference>
<protein>
    <recommendedName>
        <fullName evidence="10">Xyloglucanase</fullName>
    </recommendedName>
</protein>
<gene>
    <name evidence="8" type="ORF">NX784_20585</name>
</gene>
<dbReference type="SUPFAM" id="SSF110296">
    <property type="entry name" value="Oligoxyloglucan reducing end-specific cellobiohydrolase"/>
    <property type="match status" value="2"/>
</dbReference>
<evidence type="ECO:0000256" key="6">
    <source>
        <dbReference type="ARBA" id="ARBA00037986"/>
    </source>
</evidence>
<evidence type="ECO:0000313" key="8">
    <source>
        <dbReference type="EMBL" id="MCS0583998.1"/>
    </source>
</evidence>
<evidence type="ECO:0000256" key="5">
    <source>
        <dbReference type="ARBA" id="ARBA00023326"/>
    </source>
</evidence>
<keyword evidence="5" id="KW-0624">Polysaccharide degradation</keyword>
<dbReference type="PANTHER" id="PTHR43739">
    <property type="entry name" value="XYLOGLUCANASE (EUROFUNG)"/>
    <property type="match status" value="1"/>
</dbReference>
<evidence type="ECO:0000313" key="9">
    <source>
        <dbReference type="Proteomes" id="UP001204151"/>
    </source>
</evidence>
<evidence type="ECO:0000256" key="4">
    <source>
        <dbReference type="ARBA" id="ARBA00023295"/>
    </source>
</evidence>
<dbReference type="Gene3D" id="2.130.10.10">
    <property type="entry name" value="YVTN repeat-like/Quinoprotein amine dehydrogenase"/>
    <property type="match status" value="2"/>
</dbReference>